<gene>
    <name evidence="1" type="ORF">BPOR_0090g00110</name>
</gene>
<dbReference type="AlphaFoldDB" id="A0A4Z1KZA9"/>
<protein>
    <submittedName>
        <fullName evidence="1">Uncharacterized protein</fullName>
    </submittedName>
</protein>
<organism evidence="1 2">
    <name type="scientific">Botrytis porri</name>
    <dbReference type="NCBI Taxonomy" id="87229"/>
    <lineage>
        <taxon>Eukaryota</taxon>
        <taxon>Fungi</taxon>
        <taxon>Dikarya</taxon>
        <taxon>Ascomycota</taxon>
        <taxon>Pezizomycotina</taxon>
        <taxon>Leotiomycetes</taxon>
        <taxon>Helotiales</taxon>
        <taxon>Sclerotiniaceae</taxon>
        <taxon>Botrytis</taxon>
    </lineage>
</organism>
<accession>A0A4Z1KZA9</accession>
<sequence length="100" mass="11243">MPLYVVKRIIVEAKTRSSRQSSPVLYRRSSQCLSCASINASRRRLSLVSSLDKRRGSANAIKESKPERNIEAMNAWNGGSLAQNHFHALIWAFPVFLSKP</sequence>
<keyword evidence="2" id="KW-1185">Reference proteome</keyword>
<dbReference type="Proteomes" id="UP000297280">
    <property type="component" value="Unassembled WGS sequence"/>
</dbReference>
<evidence type="ECO:0000313" key="2">
    <source>
        <dbReference type="Proteomes" id="UP000297280"/>
    </source>
</evidence>
<proteinExistence type="predicted"/>
<reference evidence="1 2" key="1">
    <citation type="submission" date="2017-12" db="EMBL/GenBank/DDBJ databases">
        <title>Comparative genomics of Botrytis spp.</title>
        <authorList>
            <person name="Valero-Jimenez C.A."/>
            <person name="Tapia P."/>
            <person name="Veloso J."/>
            <person name="Silva-Moreno E."/>
            <person name="Staats M."/>
            <person name="Valdes J.H."/>
            <person name="Van Kan J.A.L."/>
        </authorList>
    </citation>
    <scope>NUCLEOTIDE SEQUENCE [LARGE SCALE GENOMIC DNA]</scope>
    <source>
        <strain evidence="1 2">MUCL3349</strain>
    </source>
</reference>
<evidence type="ECO:0000313" key="1">
    <source>
        <dbReference type="EMBL" id="TGO89864.1"/>
    </source>
</evidence>
<comment type="caution">
    <text evidence="1">The sequence shown here is derived from an EMBL/GenBank/DDBJ whole genome shotgun (WGS) entry which is preliminary data.</text>
</comment>
<name>A0A4Z1KZA9_9HELO</name>
<dbReference type="EMBL" id="PQXO01000090">
    <property type="protein sequence ID" value="TGO89864.1"/>
    <property type="molecule type" value="Genomic_DNA"/>
</dbReference>